<keyword evidence="2" id="KW-1185">Reference proteome</keyword>
<protein>
    <recommendedName>
        <fullName evidence="3">Lipoprotein</fullName>
    </recommendedName>
</protein>
<gene>
    <name evidence="1" type="ORF">O0S08_30800</name>
</gene>
<sequence>MVLVVCMLLSGCSAGPESFWRGVTRGMCKYNRKCASSELPLAECEALAYEDAGDPEAFEATCPDYDRAQARACLRYVRSGRKMCGGLSEQPASCEGVCGEGTAIVFFPEDSAYLTEVTVDPGPRRPVLIAE</sequence>
<evidence type="ECO:0008006" key="3">
    <source>
        <dbReference type="Google" id="ProtNLM"/>
    </source>
</evidence>
<evidence type="ECO:0000313" key="1">
    <source>
        <dbReference type="EMBL" id="WAS90598.1"/>
    </source>
</evidence>
<dbReference type="RefSeq" id="WP_269032925.1">
    <property type="nucleotide sequence ID" value="NZ_CP114040.1"/>
</dbReference>
<dbReference type="Proteomes" id="UP001164459">
    <property type="component" value="Chromosome"/>
</dbReference>
<accession>A0ABY7GUG7</accession>
<name>A0ABY7GUG7_9BACT</name>
<reference evidence="1" key="1">
    <citation type="submission" date="2022-11" db="EMBL/GenBank/DDBJ databases">
        <title>Minimal conservation of predation-associated metabolite biosynthetic gene clusters underscores biosynthetic potential of Myxococcota including descriptions for ten novel species: Archangium lansinium sp. nov., Myxococcus landrumus sp. nov., Nannocystis bai.</title>
        <authorList>
            <person name="Ahearne A."/>
            <person name="Stevens C."/>
            <person name="Dowd S."/>
        </authorList>
    </citation>
    <scope>NUCLEOTIDE SEQUENCE</scope>
    <source>
        <strain evidence="1">Fl3</strain>
    </source>
</reference>
<proteinExistence type="predicted"/>
<organism evidence="1 2">
    <name type="scientific">Nannocystis punicea</name>
    <dbReference type="NCBI Taxonomy" id="2995304"/>
    <lineage>
        <taxon>Bacteria</taxon>
        <taxon>Pseudomonadati</taxon>
        <taxon>Myxococcota</taxon>
        <taxon>Polyangia</taxon>
        <taxon>Nannocystales</taxon>
        <taxon>Nannocystaceae</taxon>
        <taxon>Nannocystis</taxon>
    </lineage>
</organism>
<evidence type="ECO:0000313" key="2">
    <source>
        <dbReference type="Proteomes" id="UP001164459"/>
    </source>
</evidence>
<dbReference type="EMBL" id="CP114040">
    <property type="protein sequence ID" value="WAS90598.1"/>
    <property type="molecule type" value="Genomic_DNA"/>
</dbReference>